<evidence type="ECO:0000313" key="3">
    <source>
        <dbReference type="EMBL" id="TRY98072.1"/>
    </source>
</evidence>
<keyword evidence="2" id="KW-0472">Membrane</keyword>
<dbReference type="Proteomes" id="UP000316079">
    <property type="component" value="Unassembled WGS sequence"/>
</dbReference>
<feature type="region of interest" description="Disordered" evidence="1">
    <location>
        <begin position="153"/>
        <end position="173"/>
    </location>
</feature>
<sequence length="583" mass="65254">MERNQRERGSASVIITSKSLCCSFGRLKPSVPPGFPRGSSRDSVEMRAVMMKSQHGFGGFRLFFIDGNGRWQLRRCGSRVALWTLMIEFNNKSLIPLVESEENISPRASTDSSEKSFFCSDVGLDPCLYYTAEPWSERRGIEAAIGFTPRDSAITPSTTTTNQSGGGPHPDLKSSCDHVTRRLPTSADLLLSPHWFFSFIKNKHFTLCTEGFRLDLCTAAAALGAKPILSRVLSVVVVVVVVVVVIGSTAVYRRVERVNEETLMSVVPPGRLRSCCIYPEQPPSAALCSSRPSGLVLSRSVRALQETKHGNLKKNYLRYLSHCYMLPLRMICMDGKMKPFRENICREPPLPGASDGRRTLELEQKLQDGSSLCWSSVTYRSRSDQLICSCSLIGFWECLYIWDEESVFVWCEEHWLQMFISSLMETWLLPDKYIYIPDDQPAWLEFNVWSEDQDSTEASGLAVEGMLLTPLDQNSIVSLSCKQELVMEKLLEIKSMLCIRRPGLVPCSSAELQHYNKHITEIEVRNGASPCEVLSEGTEGFSLQQLQKQKQMNLTITGRLQAVSAPSSISTSSIALSISERGY</sequence>
<keyword evidence="2" id="KW-0812">Transmembrane</keyword>
<feature type="transmembrane region" description="Helical" evidence="2">
    <location>
        <begin position="232"/>
        <end position="252"/>
    </location>
</feature>
<reference evidence="3 4" key="1">
    <citation type="journal article" date="2019" name="Sci. Data">
        <title>Hybrid genome assembly and annotation of Danionella translucida.</title>
        <authorList>
            <person name="Kadobianskyi M."/>
            <person name="Schulze L."/>
            <person name="Schuelke M."/>
            <person name="Judkewitz B."/>
        </authorList>
    </citation>
    <scope>NUCLEOTIDE SEQUENCE [LARGE SCALE GENOMIC DNA]</scope>
    <source>
        <strain evidence="3 4">Bolton</strain>
    </source>
</reference>
<evidence type="ECO:0000313" key="4">
    <source>
        <dbReference type="Proteomes" id="UP000316079"/>
    </source>
</evidence>
<evidence type="ECO:0000256" key="1">
    <source>
        <dbReference type="SAM" id="MobiDB-lite"/>
    </source>
</evidence>
<name>A0A553R7A3_9TELE</name>
<organism evidence="3 4">
    <name type="scientific">Danionella cerebrum</name>
    <dbReference type="NCBI Taxonomy" id="2873325"/>
    <lineage>
        <taxon>Eukaryota</taxon>
        <taxon>Metazoa</taxon>
        <taxon>Chordata</taxon>
        <taxon>Craniata</taxon>
        <taxon>Vertebrata</taxon>
        <taxon>Euteleostomi</taxon>
        <taxon>Actinopterygii</taxon>
        <taxon>Neopterygii</taxon>
        <taxon>Teleostei</taxon>
        <taxon>Ostariophysi</taxon>
        <taxon>Cypriniformes</taxon>
        <taxon>Danionidae</taxon>
        <taxon>Danioninae</taxon>
        <taxon>Danionella</taxon>
    </lineage>
</organism>
<keyword evidence="2" id="KW-1133">Transmembrane helix</keyword>
<dbReference type="EMBL" id="SRMA01025192">
    <property type="protein sequence ID" value="TRY98072.1"/>
    <property type="molecule type" value="Genomic_DNA"/>
</dbReference>
<proteinExistence type="predicted"/>
<dbReference type="AlphaFoldDB" id="A0A553R7A3"/>
<comment type="caution">
    <text evidence="3">The sequence shown here is derived from an EMBL/GenBank/DDBJ whole genome shotgun (WGS) entry which is preliminary data.</text>
</comment>
<gene>
    <name evidence="3" type="ORF">DNTS_004440</name>
</gene>
<feature type="compositionally biased region" description="Polar residues" evidence="1">
    <location>
        <begin position="154"/>
        <end position="163"/>
    </location>
</feature>
<evidence type="ECO:0000256" key="2">
    <source>
        <dbReference type="SAM" id="Phobius"/>
    </source>
</evidence>
<protein>
    <submittedName>
        <fullName evidence="3">Uncharacterized protein</fullName>
    </submittedName>
</protein>
<accession>A0A553R7A3</accession>
<keyword evidence="4" id="KW-1185">Reference proteome</keyword>